<gene>
    <name evidence="2" type="ORF">FHP25_32570</name>
</gene>
<evidence type="ECO:0000313" key="2">
    <source>
        <dbReference type="EMBL" id="TXL70856.1"/>
    </source>
</evidence>
<feature type="region of interest" description="Disordered" evidence="1">
    <location>
        <begin position="45"/>
        <end position="71"/>
    </location>
</feature>
<accession>A0A5C8PAN0</accession>
<name>A0A5C8PAN0_9HYPH</name>
<dbReference type="RefSeq" id="WP_147851188.1">
    <property type="nucleotide sequence ID" value="NZ_VDUZ01000052.1"/>
</dbReference>
<dbReference type="Proteomes" id="UP000321638">
    <property type="component" value="Unassembled WGS sequence"/>
</dbReference>
<evidence type="ECO:0000256" key="1">
    <source>
        <dbReference type="SAM" id="MobiDB-lite"/>
    </source>
</evidence>
<reference evidence="2 3" key="1">
    <citation type="submission" date="2019-06" db="EMBL/GenBank/DDBJ databases">
        <title>New taxonomy in bacterial strain CC-CFT640, isolated from vineyard.</title>
        <authorList>
            <person name="Lin S.-Y."/>
            <person name="Tsai C.-F."/>
            <person name="Young C.-C."/>
        </authorList>
    </citation>
    <scope>NUCLEOTIDE SEQUENCE [LARGE SCALE GENOMIC DNA]</scope>
    <source>
        <strain evidence="2 3">CC-CFT640</strain>
    </source>
</reference>
<dbReference type="AlphaFoldDB" id="A0A5C8PAN0"/>
<sequence>MPLTGKNAGMAESSKGDGKPELALLAGNLMTVDSLMARYERLTGRKATAEERLKVEKSWNERHRQPTPEKS</sequence>
<keyword evidence="3" id="KW-1185">Reference proteome</keyword>
<protein>
    <submittedName>
        <fullName evidence="2">Uncharacterized protein</fullName>
    </submittedName>
</protein>
<dbReference type="EMBL" id="VDUZ01000052">
    <property type="protein sequence ID" value="TXL70856.1"/>
    <property type="molecule type" value="Genomic_DNA"/>
</dbReference>
<evidence type="ECO:0000313" key="3">
    <source>
        <dbReference type="Proteomes" id="UP000321638"/>
    </source>
</evidence>
<organism evidence="2 3">
    <name type="scientific">Vineibacter terrae</name>
    <dbReference type="NCBI Taxonomy" id="2586908"/>
    <lineage>
        <taxon>Bacteria</taxon>
        <taxon>Pseudomonadati</taxon>
        <taxon>Pseudomonadota</taxon>
        <taxon>Alphaproteobacteria</taxon>
        <taxon>Hyphomicrobiales</taxon>
        <taxon>Vineibacter</taxon>
    </lineage>
</organism>
<comment type="caution">
    <text evidence="2">The sequence shown here is derived from an EMBL/GenBank/DDBJ whole genome shotgun (WGS) entry which is preliminary data.</text>
</comment>
<feature type="region of interest" description="Disordered" evidence="1">
    <location>
        <begin position="1"/>
        <end position="20"/>
    </location>
</feature>
<proteinExistence type="predicted"/>